<accession>A0A4C1YF03</accession>
<reference evidence="1 2" key="1">
    <citation type="journal article" date="2019" name="Commun. Biol.">
        <title>The bagworm genome reveals a unique fibroin gene that provides high tensile strength.</title>
        <authorList>
            <person name="Kono N."/>
            <person name="Nakamura H."/>
            <person name="Ohtoshi R."/>
            <person name="Tomita M."/>
            <person name="Numata K."/>
            <person name="Arakawa K."/>
        </authorList>
    </citation>
    <scope>NUCLEOTIDE SEQUENCE [LARGE SCALE GENOMIC DNA]</scope>
</reference>
<evidence type="ECO:0000313" key="2">
    <source>
        <dbReference type="Proteomes" id="UP000299102"/>
    </source>
</evidence>
<sequence length="110" mass="12747">MNLTKGIKELWSWHVGGLLKKNSPEAFYNKRHMTARNTMEWAIGLFKRPSQIFISPFWHYHPDVVARMVIACRVLDNICNRAGIPALTEAEEEKETRIISAVQAKYRFTA</sequence>
<dbReference type="OrthoDB" id="7533242at2759"/>
<dbReference type="EMBL" id="BGZK01001161">
    <property type="protein sequence ID" value="GBP72925.1"/>
    <property type="molecule type" value="Genomic_DNA"/>
</dbReference>
<name>A0A4C1YF03_EUMVA</name>
<dbReference type="AlphaFoldDB" id="A0A4C1YF03"/>
<keyword evidence="2" id="KW-1185">Reference proteome</keyword>
<dbReference type="Proteomes" id="UP000299102">
    <property type="component" value="Unassembled WGS sequence"/>
</dbReference>
<evidence type="ECO:0000313" key="1">
    <source>
        <dbReference type="EMBL" id="GBP72925.1"/>
    </source>
</evidence>
<organism evidence="1 2">
    <name type="scientific">Eumeta variegata</name>
    <name type="common">Bagworm moth</name>
    <name type="synonym">Eumeta japonica</name>
    <dbReference type="NCBI Taxonomy" id="151549"/>
    <lineage>
        <taxon>Eukaryota</taxon>
        <taxon>Metazoa</taxon>
        <taxon>Ecdysozoa</taxon>
        <taxon>Arthropoda</taxon>
        <taxon>Hexapoda</taxon>
        <taxon>Insecta</taxon>
        <taxon>Pterygota</taxon>
        <taxon>Neoptera</taxon>
        <taxon>Endopterygota</taxon>
        <taxon>Lepidoptera</taxon>
        <taxon>Glossata</taxon>
        <taxon>Ditrysia</taxon>
        <taxon>Tineoidea</taxon>
        <taxon>Psychidae</taxon>
        <taxon>Oiketicinae</taxon>
        <taxon>Eumeta</taxon>
    </lineage>
</organism>
<proteinExistence type="predicted"/>
<protein>
    <submittedName>
        <fullName evidence="1">Uncharacterized protein</fullName>
    </submittedName>
</protein>
<gene>
    <name evidence="1" type="ORF">EVAR_41141_1</name>
</gene>
<comment type="caution">
    <text evidence="1">The sequence shown here is derived from an EMBL/GenBank/DDBJ whole genome shotgun (WGS) entry which is preliminary data.</text>
</comment>